<dbReference type="PANTHER" id="PTHR43689:SF8">
    <property type="entry name" value="ALPHA_BETA-HYDROLASES SUPERFAMILY PROTEIN"/>
    <property type="match status" value="1"/>
</dbReference>
<evidence type="ECO:0000313" key="3">
    <source>
        <dbReference type="Proteomes" id="UP000280307"/>
    </source>
</evidence>
<comment type="caution">
    <text evidence="2">The sequence shown here is derived from an EMBL/GenBank/DDBJ whole genome shotgun (WGS) entry which is preliminary data.</text>
</comment>
<proteinExistence type="predicted"/>
<dbReference type="SUPFAM" id="SSF53474">
    <property type="entry name" value="alpha/beta-Hydrolases"/>
    <property type="match status" value="1"/>
</dbReference>
<feature type="domain" description="AB hydrolase-1" evidence="1">
    <location>
        <begin position="34"/>
        <end position="283"/>
    </location>
</feature>
<sequence>MSSIPLLPGITSRMVATSRITQHVRLSGPDDGTPVLFVHGNNSCATFWEETMLALPAGFRAIAPDLRGYGDTEFQPVDATRGTRDFADDILALADALHMERFHVVGHSLGGSVVWALLAAAPDRLLTVTLAAPGSPYGFGGTKDIEGTPCWPDCAGSGGGLVNQEFAQREAAQDRSTTNPLTAPRVVMNNYYWKPPFRPAREEELLSGLLSIKVRPDHHPGDMLPSPNWPGIAPGVFGPNNALSPKYVGDIPARILTAASKPPILWVHGADDQIVSDQSLLELGTLGKLGVMPNWPGEAIFPPQPMKRQTRSFLQRYETNGGRFVELELAACGHTPYLEHPESFNRAFHAHLAMRHSA</sequence>
<dbReference type="EMBL" id="RSAS01000858">
    <property type="protein sequence ID" value="RRR66379.1"/>
    <property type="molecule type" value="Genomic_DNA"/>
</dbReference>
<name>A0A426TRU0_9CHLR</name>
<organism evidence="2 3">
    <name type="scientific">Candidatus Viridilinea halotolerans</name>
    <dbReference type="NCBI Taxonomy" id="2491704"/>
    <lineage>
        <taxon>Bacteria</taxon>
        <taxon>Bacillati</taxon>
        <taxon>Chloroflexota</taxon>
        <taxon>Chloroflexia</taxon>
        <taxon>Chloroflexales</taxon>
        <taxon>Chloroflexineae</taxon>
        <taxon>Oscillochloridaceae</taxon>
        <taxon>Candidatus Viridilinea</taxon>
    </lineage>
</organism>
<keyword evidence="2" id="KW-0378">Hydrolase</keyword>
<dbReference type="Gene3D" id="3.40.50.1820">
    <property type="entry name" value="alpha/beta hydrolase"/>
    <property type="match status" value="1"/>
</dbReference>
<dbReference type="PRINTS" id="PR00412">
    <property type="entry name" value="EPOXHYDRLASE"/>
</dbReference>
<dbReference type="InterPro" id="IPR029058">
    <property type="entry name" value="AB_hydrolase_fold"/>
</dbReference>
<evidence type="ECO:0000259" key="1">
    <source>
        <dbReference type="Pfam" id="PF00561"/>
    </source>
</evidence>
<protein>
    <submittedName>
        <fullName evidence="2">Alpha/beta hydrolase</fullName>
    </submittedName>
</protein>
<dbReference type="InterPro" id="IPR000073">
    <property type="entry name" value="AB_hydrolase_1"/>
</dbReference>
<dbReference type="InterPro" id="IPR000639">
    <property type="entry name" value="Epox_hydrolase-like"/>
</dbReference>
<dbReference type="PRINTS" id="PR00111">
    <property type="entry name" value="ABHYDROLASE"/>
</dbReference>
<dbReference type="Proteomes" id="UP000280307">
    <property type="component" value="Unassembled WGS sequence"/>
</dbReference>
<reference evidence="2 3" key="1">
    <citation type="submission" date="2018-12" db="EMBL/GenBank/DDBJ databases">
        <title>Genome Sequence of Candidatus Viridilinea halotolerans isolated from saline sulfide-rich spring.</title>
        <authorList>
            <person name="Grouzdev D.S."/>
            <person name="Burganskaya E.I."/>
            <person name="Krutkina M.S."/>
            <person name="Sukhacheva M.V."/>
            <person name="Gorlenko V.M."/>
        </authorList>
    </citation>
    <scope>NUCLEOTIDE SEQUENCE [LARGE SCALE GENOMIC DNA]</scope>
    <source>
        <strain evidence="2">Chok-6</strain>
    </source>
</reference>
<dbReference type="PANTHER" id="PTHR43689">
    <property type="entry name" value="HYDROLASE"/>
    <property type="match status" value="1"/>
</dbReference>
<dbReference type="GO" id="GO:0016787">
    <property type="term" value="F:hydrolase activity"/>
    <property type="evidence" value="ECO:0007669"/>
    <property type="project" value="UniProtKB-KW"/>
</dbReference>
<dbReference type="Pfam" id="PF00561">
    <property type="entry name" value="Abhydrolase_1"/>
    <property type="match status" value="1"/>
</dbReference>
<dbReference type="AlphaFoldDB" id="A0A426TRU0"/>
<evidence type="ECO:0000313" key="2">
    <source>
        <dbReference type="EMBL" id="RRR66379.1"/>
    </source>
</evidence>
<gene>
    <name evidence="2" type="ORF">EI684_20845</name>
</gene>
<accession>A0A426TRU0</accession>